<evidence type="ECO:0000313" key="1">
    <source>
        <dbReference type="EMBL" id="KAK1569975.1"/>
    </source>
</evidence>
<dbReference type="GeneID" id="85442928"/>
<sequence length="193" mass="21423">MYDTMINSSFAAFFYVSRRGMRPPTANVSTYSRVRRPSMVMNRRLVRGPANLICRTAVGQAGSLSHCPQDPPIYFYALRQSKLSSAEDFGLPLRARVQYVCLGNAVCCIPCRILEVAASSLSLLDRFQPLETTTSSTFPNQQTFFIAIALCGNRPRASDTVDNCSQVSIGLLLLSHTESSSCMRHRLMTKPNN</sequence>
<proteinExistence type="predicted"/>
<reference evidence="1" key="1">
    <citation type="submission" date="2021-06" db="EMBL/GenBank/DDBJ databases">
        <title>Comparative genomics, transcriptomics and evolutionary studies reveal genomic signatures of adaptation to plant cell wall in hemibiotrophic fungi.</title>
        <authorList>
            <consortium name="DOE Joint Genome Institute"/>
            <person name="Baroncelli R."/>
            <person name="Diaz J.F."/>
            <person name="Benocci T."/>
            <person name="Peng M."/>
            <person name="Battaglia E."/>
            <person name="Haridas S."/>
            <person name="Andreopoulos W."/>
            <person name="Labutti K."/>
            <person name="Pangilinan J."/>
            <person name="Floch G.L."/>
            <person name="Makela M.R."/>
            <person name="Henrissat B."/>
            <person name="Grigoriev I.V."/>
            <person name="Crouch J.A."/>
            <person name="De Vries R.P."/>
            <person name="Sukno S.A."/>
            <person name="Thon M.R."/>
        </authorList>
    </citation>
    <scope>NUCLEOTIDE SEQUENCE</scope>
    <source>
        <strain evidence="1">CBS 125086</strain>
    </source>
</reference>
<organism evidence="1 2">
    <name type="scientific">Colletotrichum navitas</name>
    <dbReference type="NCBI Taxonomy" id="681940"/>
    <lineage>
        <taxon>Eukaryota</taxon>
        <taxon>Fungi</taxon>
        <taxon>Dikarya</taxon>
        <taxon>Ascomycota</taxon>
        <taxon>Pezizomycotina</taxon>
        <taxon>Sordariomycetes</taxon>
        <taxon>Hypocreomycetidae</taxon>
        <taxon>Glomerellales</taxon>
        <taxon>Glomerellaceae</taxon>
        <taxon>Colletotrichum</taxon>
        <taxon>Colletotrichum graminicola species complex</taxon>
    </lineage>
</organism>
<name>A0AAD8PLL5_9PEZI</name>
<dbReference type="EMBL" id="JAHLJV010000117">
    <property type="protein sequence ID" value="KAK1569975.1"/>
    <property type="molecule type" value="Genomic_DNA"/>
</dbReference>
<evidence type="ECO:0000313" key="2">
    <source>
        <dbReference type="Proteomes" id="UP001230504"/>
    </source>
</evidence>
<dbReference type="RefSeq" id="XP_060408162.1">
    <property type="nucleotide sequence ID" value="XM_060558688.1"/>
</dbReference>
<dbReference type="Proteomes" id="UP001230504">
    <property type="component" value="Unassembled WGS sequence"/>
</dbReference>
<dbReference type="AlphaFoldDB" id="A0AAD8PLL5"/>
<comment type="caution">
    <text evidence="1">The sequence shown here is derived from an EMBL/GenBank/DDBJ whole genome shotgun (WGS) entry which is preliminary data.</text>
</comment>
<protein>
    <submittedName>
        <fullName evidence="1">Uncharacterized protein</fullName>
    </submittedName>
</protein>
<gene>
    <name evidence="1" type="ORF">LY79DRAFT_56474</name>
</gene>
<accession>A0AAD8PLL5</accession>
<keyword evidence="2" id="KW-1185">Reference proteome</keyword>